<dbReference type="PROSITE" id="PS51257">
    <property type="entry name" value="PROKAR_LIPOPROTEIN"/>
    <property type="match status" value="1"/>
</dbReference>
<dbReference type="AlphaFoldDB" id="A0A832G7R5"/>
<gene>
    <name evidence="1" type="ORF">ENS56_12440</name>
</gene>
<accession>A0A832G7R5</accession>
<dbReference type="SUPFAM" id="SSF110296">
    <property type="entry name" value="Oligoxyloglucan reducing end-specific cellobiohydrolase"/>
    <property type="match status" value="1"/>
</dbReference>
<proteinExistence type="predicted"/>
<reference evidence="1" key="1">
    <citation type="journal article" date="2020" name="mSystems">
        <title>Genome- and Community-Level Interaction Insights into Carbon Utilization and Element Cycling Functions of Hydrothermarchaeota in Hydrothermal Sediment.</title>
        <authorList>
            <person name="Zhou Z."/>
            <person name="Liu Y."/>
            <person name="Xu W."/>
            <person name="Pan J."/>
            <person name="Luo Z.H."/>
            <person name="Li M."/>
        </authorList>
    </citation>
    <scope>NUCLEOTIDE SEQUENCE [LARGE SCALE GENOMIC DNA]</scope>
    <source>
        <strain evidence="1">SpSt-500</strain>
    </source>
</reference>
<sequence length="327" mass="36206">MKINLIILLASLILIQACKDETLVEPLPQDEEDFWEFKDQPDKIIRKVKMCSNGYIVAETPGKILLSTDNGESWGIILSTNTAGAIGIGLSDEIYIAGNSDVWFSYDYGNSWNRSEISFTALDSTQVSTVIFGIEIDKDGSVYLGTMNGVFRSDDRGNNWKRLVNGMFIQDIRSLLINSNNKIFAGSNSSVNGIYVSTDKGENWQDVYMASMDGQIFFALAEDSLGNLYAGGIEKLLFSNDDGNTWEIISYVNSHFTDILLDKNNNLYTSFADGGMFLSKDGGSTWEEKSKGLKELVGIRSLLLDKNGFLFAGTDGIGIYKSKKSIY</sequence>
<name>A0A832G7R5_9BACT</name>
<dbReference type="PANTHER" id="PTHR43739:SF5">
    <property type="entry name" value="EXO-ALPHA-SIALIDASE"/>
    <property type="match status" value="1"/>
</dbReference>
<dbReference type="EMBL" id="DSVI01000019">
    <property type="protein sequence ID" value="HGT48838.1"/>
    <property type="molecule type" value="Genomic_DNA"/>
</dbReference>
<evidence type="ECO:0000313" key="1">
    <source>
        <dbReference type="EMBL" id="HGT48838.1"/>
    </source>
</evidence>
<dbReference type="InterPro" id="IPR052025">
    <property type="entry name" value="Xyloglucanase_GH74"/>
</dbReference>
<dbReference type="Gene3D" id="2.130.10.10">
    <property type="entry name" value="YVTN repeat-like/Quinoprotein amine dehydrogenase"/>
    <property type="match status" value="2"/>
</dbReference>
<dbReference type="InterPro" id="IPR015943">
    <property type="entry name" value="WD40/YVTN_repeat-like_dom_sf"/>
</dbReference>
<protein>
    <recommendedName>
        <fullName evidence="2">Photosynthesis system II assembly factor Ycf48/Hcf136-like domain-containing protein</fullName>
    </recommendedName>
</protein>
<comment type="caution">
    <text evidence="1">The sequence shown here is derived from an EMBL/GenBank/DDBJ whole genome shotgun (WGS) entry which is preliminary data.</text>
</comment>
<dbReference type="PANTHER" id="PTHR43739">
    <property type="entry name" value="XYLOGLUCANASE (EUROFUNG)"/>
    <property type="match status" value="1"/>
</dbReference>
<organism evidence="1">
    <name type="scientific">Ignavibacterium album</name>
    <dbReference type="NCBI Taxonomy" id="591197"/>
    <lineage>
        <taxon>Bacteria</taxon>
        <taxon>Pseudomonadati</taxon>
        <taxon>Ignavibacteriota</taxon>
        <taxon>Ignavibacteria</taxon>
        <taxon>Ignavibacteriales</taxon>
        <taxon>Ignavibacteriaceae</taxon>
        <taxon>Ignavibacterium</taxon>
    </lineage>
</organism>
<dbReference type="GO" id="GO:0010411">
    <property type="term" value="P:xyloglucan metabolic process"/>
    <property type="evidence" value="ECO:0007669"/>
    <property type="project" value="TreeGrafter"/>
</dbReference>
<evidence type="ECO:0008006" key="2">
    <source>
        <dbReference type="Google" id="ProtNLM"/>
    </source>
</evidence>
<dbReference type="CDD" id="cd15482">
    <property type="entry name" value="Sialidase_non-viral"/>
    <property type="match status" value="1"/>
</dbReference>